<organism evidence="1 2">
    <name type="scientific">Pyrobaculum calidifontis (strain DSM 21063 / JCM 11548 / VA1)</name>
    <dbReference type="NCBI Taxonomy" id="410359"/>
    <lineage>
        <taxon>Archaea</taxon>
        <taxon>Thermoproteota</taxon>
        <taxon>Thermoprotei</taxon>
        <taxon>Thermoproteales</taxon>
        <taxon>Thermoproteaceae</taxon>
        <taxon>Pyrobaculum</taxon>
    </lineage>
</organism>
<dbReference type="KEGG" id="pcl:Pcal_0251"/>
<evidence type="ECO:0000313" key="1">
    <source>
        <dbReference type="EMBL" id="ABO07688.1"/>
    </source>
</evidence>
<proteinExistence type="predicted"/>
<dbReference type="AlphaFoldDB" id="A3MSS1"/>
<dbReference type="HOGENOM" id="CLU_2802428_0_0_2"/>
<name>A3MSS1_PYRCJ</name>
<accession>A3MSS1</accession>
<dbReference type="GeneID" id="4908744"/>
<protein>
    <submittedName>
        <fullName evidence="1">Uncharacterized protein</fullName>
    </submittedName>
</protein>
<evidence type="ECO:0000313" key="2">
    <source>
        <dbReference type="Proteomes" id="UP000001431"/>
    </source>
</evidence>
<reference evidence="1" key="1">
    <citation type="submission" date="2007-02" db="EMBL/GenBank/DDBJ databases">
        <title>Complete sequence of Pyrobaculum calidifontis JCM 11548.</title>
        <authorList>
            <consortium name="US DOE Joint Genome Institute"/>
            <person name="Copeland A."/>
            <person name="Lucas S."/>
            <person name="Lapidus A."/>
            <person name="Barry K."/>
            <person name="Glavina del Rio T."/>
            <person name="Dalin E."/>
            <person name="Tice H."/>
            <person name="Pitluck S."/>
            <person name="Chain P."/>
            <person name="Malfatti S."/>
            <person name="Shin M."/>
            <person name="Vergez L."/>
            <person name="Schmutz J."/>
            <person name="Larimer F."/>
            <person name="Land M."/>
            <person name="Hauser L."/>
            <person name="Kyrpides N."/>
            <person name="Mikhailova N."/>
            <person name="Cozen A.E."/>
            <person name="Fitz-Gibbon S.T."/>
            <person name="House C.H."/>
            <person name="Saltikov C."/>
            <person name="Lowe T.M."/>
            <person name="Richardson P."/>
        </authorList>
    </citation>
    <scope>NUCLEOTIDE SEQUENCE [LARGE SCALE GENOMIC DNA]</scope>
    <source>
        <strain evidence="1">JCM 11548</strain>
    </source>
</reference>
<dbReference type="EMBL" id="CP000561">
    <property type="protein sequence ID" value="ABO07688.1"/>
    <property type="molecule type" value="Genomic_DNA"/>
</dbReference>
<dbReference type="STRING" id="410359.Pcal_0251"/>
<dbReference type="Proteomes" id="UP000001431">
    <property type="component" value="Chromosome"/>
</dbReference>
<gene>
    <name evidence="1" type="ordered locus">Pcal_0251</name>
</gene>
<sequence>MLKVEQQGAFLRLVYAKGGREAVAIGPASDLPTLLGLFVAQMAREGFSLEDICTALREVGEKTGFKPTSS</sequence>
<dbReference type="eggNOG" id="arCOG05420">
    <property type="taxonomic scope" value="Archaea"/>
</dbReference>
<dbReference type="OrthoDB" id="25745at2157"/>
<dbReference type="RefSeq" id="WP_011848945.1">
    <property type="nucleotide sequence ID" value="NC_009073.1"/>
</dbReference>
<keyword evidence="2" id="KW-1185">Reference proteome</keyword>